<accession>A0A099KU97</accession>
<gene>
    <name evidence="1" type="ORF">GAB14E_2615</name>
</gene>
<dbReference type="Proteomes" id="UP000029868">
    <property type="component" value="Unassembled WGS sequence"/>
</dbReference>
<dbReference type="EMBL" id="JQEC01000025">
    <property type="protein sequence ID" value="KGJ93447.1"/>
    <property type="molecule type" value="Genomic_DNA"/>
</dbReference>
<dbReference type="AlphaFoldDB" id="A0A099KU97"/>
<name>A0A099KU97_COLPS</name>
<dbReference type="RefSeq" id="WP_033082302.1">
    <property type="nucleotide sequence ID" value="NZ_JQEC01000025.1"/>
</dbReference>
<evidence type="ECO:0000313" key="1">
    <source>
        <dbReference type="EMBL" id="KGJ93447.1"/>
    </source>
</evidence>
<proteinExistence type="predicted"/>
<sequence length="128" mass="14154">MKYFALMLLFICEFSEACRHRRPPDVENEYKKADYVFIAKVLSNEKSKSGSITVGTGPQQISVEDVEVIKGETPPTTFTLLGCGIGSGVGEVSLFYLEKHNGKWNAQAVLISIYPEMVTKAKSMATNK</sequence>
<organism evidence="1 2">
    <name type="scientific">Colwellia psychrerythraea</name>
    <name type="common">Vibrio psychroerythus</name>
    <dbReference type="NCBI Taxonomy" id="28229"/>
    <lineage>
        <taxon>Bacteria</taxon>
        <taxon>Pseudomonadati</taxon>
        <taxon>Pseudomonadota</taxon>
        <taxon>Gammaproteobacteria</taxon>
        <taxon>Alteromonadales</taxon>
        <taxon>Colwelliaceae</taxon>
        <taxon>Colwellia</taxon>
    </lineage>
</organism>
<comment type="caution">
    <text evidence="1">The sequence shown here is derived from an EMBL/GenBank/DDBJ whole genome shotgun (WGS) entry which is preliminary data.</text>
</comment>
<protein>
    <submittedName>
        <fullName evidence="1">Uncharacterized protein</fullName>
    </submittedName>
</protein>
<evidence type="ECO:0000313" key="2">
    <source>
        <dbReference type="Proteomes" id="UP000029868"/>
    </source>
</evidence>
<reference evidence="1 2" key="1">
    <citation type="submission" date="2014-08" db="EMBL/GenBank/DDBJ databases">
        <title>Genomic and Phenotypic Diversity of Colwellia psychrerythraea strains from Disparate Marine Basins.</title>
        <authorList>
            <person name="Techtmann S.M."/>
            <person name="Stelling S.C."/>
            <person name="Utturkar S.M."/>
            <person name="Alshibli N."/>
            <person name="Harris A."/>
            <person name="Brown S.D."/>
            <person name="Hazen T.C."/>
        </authorList>
    </citation>
    <scope>NUCLEOTIDE SEQUENCE [LARGE SCALE GENOMIC DNA]</scope>
    <source>
        <strain evidence="1 2">GAB14E</strain>
    </source>
</reference>